<proteinExistence type="predicted"/>
<protein>
    <submittedName>
        <fullName evidence="1">Uncharacterized protein</fullName>
    </submittedName>
</protein>
<dbReference type="Proteomes" id="UP000187181">
    <property type="component" value="Unassembled WGS sequence"/>
</dbReference>
<evidence type="ECO:0000313" key="1">
    <source>
        <dbReference type="EMBL" id="SIT77105.1"/>
    </source>
</evidence>
<evidence type="ECO:0000313" key="2">
    <source>
        <dbReference type="Proteomes" id="UP000187181"/>
    </source>
</evidence>
<name>A0A1R3WGR3_9BACT</name>
<dbReference type="AlphaFoldDB" id="A0A1R3WGR3"/>
<dbReference type="EMBL" id="FTPP01000001">
    <property type="protein sequence ID" value="SIT77105.1"/>
    <property type="molecule type" value="Genomic_DNA"/>
</dbReference>
<reference evidence="2" key="1">
    <citation type="submission" date="2017-01" db="EMBL/GenBank/DDBJ databases">
        <authorList>
            <person name="Varghese N."/>
            <person name="Submissions S."/>
        </authorList>
    </citation>
    <scope>NUCLEOTIDE SEQUENCE [LARGE SCALE GENOMIC DNA]</scope>
    <source>
        <strain evidence="2">LP100</strain>
    </source>
</reference>
<organism evidence="1 2">
    <name type="scientific">Pontibacter indicus</name>
    <dbReference type="NCBI Taxonomy" id="1317125"/>
    <lineage>
        <taxon>Bacteria</taxon>
        <taxon>Pseudomonadati</taxon>
        <taxon>Bacteroidota</taxon>
        <taxon>Cytophagia</taxon>
        <taxon>Cytophagales</taxon>
        <taxon>Hymenobacteraceae</taxon>
        <taxon>Pontibacter</taxon>
    </lineage>
</organism>
<accession>A0A1R3WGR3</accession>
<keyword evidence="2" id="KW-1185">Reference proteome</keyword>
<gene>
    <name evidence="1" type="ORF">SAMN05444128_0440</name>
</gene>
<dbReference type="STRING" id="1317125.SAMN05444128_0440"/>
<sequence length="45" mass="5339">MSFIKEEPAALVAGFFVFCLNQDSKIFRIKLFPMWQTFYQSKFAI</sequence>